<organism evidence="1 2">
    <name type="scientific">Nonomuraea spiralis</name>
    <dbReference type="NCBI Taxonomy" id="46182"/>
    <lineage>
        <taxon>Bacteria</taxon>
        <taxon>Bacillati</taxon>
        <taxon>Actinomycetota</taxon>
        <taxon>Actinomycetes</taxon>
        <taxon>Streptosporangiales</taxon>
        <taxon>Streptosporangiaceae</taxon>
        <taxon>Nonomuraea</taxon>
    </lineage>
</organism>
<gene>
    <name evidence="1" type="ORF">ACFFV7_20405</name>
</gene>
<dbReference type="RefSeq" id="WP_189649353.1">
    <property type="nucleotide sequence ID" value="NZ_BMRC01000009.1"/>
</dbReference>
<comment type="caution">
    <text evidence="1">The sequence shown here is derived from an EMBL/GenBank/DDBJ whole genome shotgun (WGS) entry which is preliminary data.</text>
</comment>
<accession>A0ABV5IG93</accession>
<evidence type="ECO:0000313" key="2">
    <source>
        <dbReference type="Proteomes" id="UP001589647"/>
    </source>
</evidence>
<sequence length="70" mass="7513">MNPTWRSGTVELLDGYTLTDSEGRRTSTVHGVRFAIEGGYLNVEVPGVPHVQIVSAPAVRLVTCDSVLTS</sequence>
<keyword evidence="2" id="KW-1185">Reference proteome</keyword>
<protein>
    <submittedName>
        <fullName evidence="1">Uncharacterized protein</fullName>
    </submittedName>
</protein>
<dbReference type="EMBL" id="JBHMEI010000015">
    <property type="protein sequence ID" value="MFB9203562.1"/>
    <property type="molecule type" value="Genomic_DNA"/>
</dbReference>
<reference evidence="1 2" key="1">
    <citation type="submission" date="2024-09" db="EMBL/GenBank/DDBJ databases">
        <authorList>
            <person name="Sun Q."/>
            <person name="Mori K."/>
        </authorList>
    </citation>
    <scope>NUCLEOTIDE SEQUENCE [LARGE SCALE GENOMIC DNA]</scope>
    <source>
        <strain evidence="1 2">CCM 3426</strain>
    </source>
</reference>
<evidence type="ECO:0000313" key="1">
    <source>
        <dbReference type="EMBL" id="MFB9203562.1"/>
    </source>
</evidence>
<proteinExistence type="predicted"/>
<dbReference type="Proteomes" id="UP001589647">
    <property type="component" value="Unassembled WGS sequence"/>
</dbReference>
<name>A0ABV5IG93_9ACTN</name>